<dbReference type="InterPro" id="IPR014284">
    <property type="entry name" value="RNA_pol_sigma-70_dom"/>
</dbReference>
<evidence type="ECO:0000256" key="3">
    <source>
        <dbReference type="ARBA" id="ARBA00023082"/>
    </source>
</evidence>
<accession>A0A1F5P9X6</accession>
<evidence type="ECO:0000256" key="5">
    <source>
        <dbReference type="ARBA" id="ARBA00023163"/>
    </source>
</evidence>
<reference evidence="8 9" key="1">
    <citation type="journal article" date="2016" name="Nat. Commun.">
        <title>Thousands of microbial genomes shed light on interconnected biogeochemical processes in an aquifer system.</title>
        <authorList>
            <person name="Anantharaman K."/>
            <person name="Brown C.T."/>
            <person name="Hug L.A."/>
            <person name="Sharon I."/>
            <person name="Castelle C.J."/>
            <person name="Probst A.J."/>
            <person name="Thomas B.C."/>
            <person name="Singh A."/>
            <person name="Wilkins M.J."/>
            <person name="Karaoz U."/>
            <person name="Brodie E.L."/>
            <person name="Williams K.H."/>
            <person name="Hubbard S.S."/>
            <person name="Banfield J.F."/>
        </authorList>
    </citation>
    <scope>NUCLEOTIDE SEQUENCE [LARGE SCALE GENOMIC DNA]</scope>
</reference>
<name>A0A1F5P9X6_9BACT</name>
<comment type="caution">
    <text evidence="8">The sequence shown here is derived from an EMBL/GenBank/DDBJ whole genome shotgun (WGS) entry which is preliminary data.</text>
</comment>
<dbReference type="PANTHER" id="PTHR43133:SF8">
    <property type="entry name" value="RNA POLYMERASE SIGMA FACTOR HI_1459-RELATED"/>
    <property type="match status" value="1"/>
</dbReference>
<dbReference type="Proteomes" id="UP000176786">
    <property type="component" value="Unassembled WGS sequence"/>
</dbReference>
<dbReference type="Pfam" id="PF04542">
    <property type="entry name" value="Sigma70_r2"/>
    <property type="match status" value="1"/>
</dbReference>
<evidence type="ECO:0000256" key="1">
    <source>
        <dbReference type="ARBA" id="ARBA00010641"/>
    </source>
</evidence>
<keyword evidence="5" id="KW-0804">Transcription</keyword>
<dbReference type="NCBIfam" id="TIGR02937">
    <property type="entry name" value="sigma70-ECF"/>
    <property type="match status" value="1"/>
</dbReference>
<evidence type="ECO:0000256" key="4">
    <source>
        <dbReference type="ARBA" id="ARBA00023125"/>
    </source>
</evidence>
<keyword evidence="4" id="KW-0238">DNA-binding</keyword>
<gene>
    <name evidence="8" type="ORF">A3J48_01805</name>
</gene>
<dbReference type="InterPro" id="IPR013324">
    <property type="entry name" value="RNA_pol_sigma_r3/r4-like"/>
</dbReference>
<keyword evidence="2" id="KW-0805">Transcription regulation</keyword>
<keyword evidence="3" id="KW-0731">Sigma factor</keyword>
<dbReference type="STRING" id="1817832.A3J48_01805"/>
<organism evidence="8 9">
    <name type="scientific">Candidatus Doudnabacteria bacterium RIFCSPHIGHO2_02_FULL_46_11</name>
    <dbReference type="NCBI Taxonomy" id="1817832"/>
    <lineage>
        <taxon>Bacteria</taxon>
        <taxon>Candidatus Doudnaibacteriota</taxon>
    </lineage>
</organism>
<evidence type="ECO:0000256" key="2">
    <source>
        <dbReference type="ARBA" id="ARBA00023015"/>
    </source>
</evidence>
<evidence type="ECO:0008006" key="10">
    <source>
        <dbReference type="Google" id="ProtNLM"/>
    </source>
</evidence>
<dbReference type="InterPro" id="IPR013325">
    <property type="entry name" value="RNA_pol_sigma_r2"/>
</dbReference>
<dbReference type="CDD" id="cd06171">
    <property type="entry name" value="Sigma70_r4"/>
    <property type="match status" value="1"/>
</dbReference>
<dbReference type="SUPFAM" id="SSF88946">
    <property type="entry name" value="Sigma2 domain of RNA polymerase sigma factors"/>
    <property type="match status" value="1"/>
</dbReference>
<sequence>MDIKELAEKIQQGDEEAFKQLFDAYFGKIYGFLLTILGNSAEAEDVTSITFIYVWDNRGKLRKPELLVSWLYQIAKHRAFDRRRKIIREAAMALDGLEETVSDGAEALEVNVDRYYSSRFTSSLLSGLTDDERAILHLRYSEDLSFEEIAARVDASSVAVRVRVHRIIKKLQKEMANDMESEDKTFLSQTIL</sequence>
<proteinExistence type="inferred from homology"/>
<dbReference type="InterPro" id="IPR007630">
    <property type="entry name" value="RNA_pol_sigma70_r4"/>
</dbReference>
<comment type="similarity">
    <text evidence="1">Belongs to the sigma-70 factor family. ECF subfamily.</text>
</comment>
<feature type="domain" description="RNA polymerase sigma-70 region 4" evidence="7">
    <location>
        <begin position="124"/>
        <end position="173"/>
    </location>
</feature>
<evidence type="ECO:0000259" key="7">
    <source>
        <dbReference type="Pfam" id="PF04545"/>
    </source>
</evidence>
<dbReference type="InterPro" id="IPR036388">
    <property type="entry name" value="WH-like_DNA-bd_sf"/>
</dbReference>
<feature type="domain" description="RNA polymerase sigma-70 region 2" evidence="6">
    <location>
        <begin position="21"/>
        <end position="85"/>
    </location>
</feature>
<protein>
    <recommendedName>
        <fullName evidence="10">RNA polymerase sigma factor 70 region 4 type 2 domain-containing protein</fullName>
    </recommendedName>
</protein>
<dbReference type="Gene3D" id="1.10.1740.10">
    <property type="match status" value="1"/>
</dbReference>
<dbReference type="InterPro" id="IPR007627">
    <property type="entry name" value="RNA_pol_sigma70_r2"/>
</dbReference>
<evidence type="ECO:0000313" key="9">
    <source>
        <dbReference type="Proteomes" id="UP000176786"/>
    </source>
</evidence>
<evidence type="ECO:0000313" key="8">
    <source>
        <dbReference type="EMBL" id="OGE86655.1"/>
    </source>
</evidence>
<dbReference type="AlphaFoldDB" id="A0A1F5P9X6"/>
<dbReference type="EMBL" id="MFES01000001">
    <property type="protein sequence ID" value="OGE86655.1"/>
    <property type="molecule type" value="Genomic_DNA"/>
</dbReference>
<dbReference type="GO" id="GO:0006352">
    <property type="term" value="P:DNA-templated transcription initiation"/>
    <property type="evidence" value="ECO:0007669"/>
    <property type="project" value="InterPro"/>
</dbReference>
<dbReference type="GO" id="GO:0003677">
    <property type="term" value="F:DNA binding"/>
    <property type="evidence" value="ECO:0007669"/>
    <property type="project" value="UniProtKB-KW"/>
</dbReference>
<dbReference type="Pfam" id="PF04545">
    <property type="entry name" value="Sigma70_r4"/>
    <property type="match status" value="1"/>
</dbReference>
<dbReference type="PANTHER" id="PTHR43133">
    <property type="entry name" value="RNA POLYMERASE ECF-TYPE SIGMA FACTO"/>
    <property type="match status" value="1"/>
</dbReference>
<dbReference type="InterPro" id="IPR039425">
    <property type="entry name" value="RNA_pol_sigma-70-like"/>
</dbReference>
<dbReference type="Gene3D" id="1.10.10.10">
    <property type="entry name" value="Winged helix-like DNA-binding domain superfamily/Winged helix DNA-binding domain"/>
    <property type="match status" value="1"/>
</dbReference>
<evidence type="ECO:0000259" key="6">
    <source>
        <dbReference type="Pfam" id="PF04542"/>
    </source>
</evidence>
<dbReference type="SUPFAM" id="SSF88659">
    <property type="entry name" value="Sigma3 and sigma4 domains of RNA polymerase sigma factors"/>
    <property type="match status" value="1"/>
</dbReference>
<dbReference type="GO" id="GO:0016987">
    <property type="term" value="F:sigma factor activity"/>
    <property type="evidence" value="ECO:0007669"/>
    <property type="project" value="UniProtKB-KW"/>
</dbReference>